<dbReference type="InterPro" id="IPR046342">
    <property type="entry name" value="CBS_dom_sf"/>
</dbReference>
<dbReference type="PANTHER" id="PTHR22777:SF17">
    <property type="entry name" value="UPF0053 PROTEIN SLL0260"/>
    <property type="match status" value="1"/>
</dbReference>
<feature type="transmembrane region" description="Helical" evidence="10">
    <location>
        <begin position="134"/>
        <end position="157"/>
    </location>
</feature>
<dbReference type="GO" id="GO:0005886">
    <property type="term" value="C:plasma membrane"/>
    <property type="evidence" value="ECO:0007669"/>
    <property type="project" value="TreeGrafter"/>
</dbReference>
<dbReference type="PROSITE" id="PS51371">
    <property type="entry name" value="CBS"/>
    <property type="match status" value="2"/>
</dbReference>
<evidence type="ECO:0000313" key="14">
    <source>
        <dbReference type="Proteomes" id="UP000501891"/>
    </source>
</evidence>
<evidence type="ECO:0000256" key="9">
    <source>
        <dbReference type="PROSITE-ProRule" id="PRU01193"/>
    </source>
</evidence>
<dbReference type="Pfam" id="PF03471">
    <property type="entry name" value="CorC_HlyC"/>
    <property type="match status" value="1"/>
</dbReference>
<dbReference type="InterPro" id="IPR000644">
    <property type="entry name" value="CBS_dom"/>
</dbReference>
<comment type="similarity">
    <text evidence="2">Belongs to the UPF0053 family. Hemolysin C subfamily.</text>
</comment>
<dbReference type="SMART" id="SM00116">
    <property type="entry name" value="CBS"/>
    <property type="match status" value="2"/>
</dbReference>
<dbReference type="KEGG" id="acru:HHL28_13585"/>
<dbReference type="InterPro" id="IPR002550">
    <property type="entry name" value="CNNM"/>
</dbReference>
<keyword evidence="6 8" id="KW-0129">CBS domain</keyword>
<dbReference type="GO" id="GO:0050660">
    <property type="term" value="F:flavin adenine dinucleotide binding"/>
    <property type="evidence" value="ECO:0007669"/>
    <property type="project" value="InterPro"/>
</dbReference>
<dbReference type="InterPro" id="IPR044751">
    <property type="entry name" value="Ion_transp-like_CBS"/>
</dbReference>
<feature type="domain" description="CNNM transmembrane" evidence="12">
    <location>
        <begin position="1"/>
        <end position="199"/>
    </location>
</feature>
<dbReference type="PROSITE" id="PS51846">
    <property type="entry name" value="CNNM"/>
    <property type="match status" value="1"/>
</dbReference>
<feature type="transmembrane region" description="Helical" evidence="10">
    <location>
        <begin position="62"/>
        <end position="82"/>
    </location>
</feature>
<accession>A0A858R9E6</accession>
<evidence type="ECO:0000256" key="3">
    <source>
        <dbReference type="ARBA" id="ARBA00022692"/>
    </source>
</evidence>
<sequence length="435" mass="47358">MVYLEIAAVLLLILLNGFFAMSELAVVSARKLRLQQLAEEGRSGARIALVLQEEPSRFLSSVQIGITLIGIINGAVGGATLADRLGTVLDSYPLLAGYGRTVAVVLVVFAITYLSLIAGELVPKRIALNSAERIAVFAAPIMNGLSRATSPFVWLLGASTEAMLRLLRVPEKSEHVITEEEVKNMIAEGTASGVFEPEEKRMIEGVMRLADRTVRSVMTPRLEVKWLDVDDEPAAIKQDIRESGHSRLPVCRGEFDDVLGIVHTKDLLNSLLGDQPFDLRHAIKDALVVHDGTEVMRLLELFKQSGEQMAVVVDEYGTVEGIVTLTDVLEAIAGELPESGDDADSDLVRRADGSFLIDGMLAVEEVEAHLGLKSLRDEDSGYHTLAGFLLFKFGRIPTAGEVVEHDGYRFEVVDMDGRRIDKVLVSIVPDAEMGA</sequence>
<dbReference type="FunFam" id="3.10.580.10:FF:000002">
    <property type="entry name" value="Magnesium/cobalt efflux protein CorC"/>
    <property type="match status" value="1"/>
</dbReference>
<dbReference type="FunFam" id="3.30.465.10:FF:000023">
    <property type="entry name" value="Magnesium and cobalt transporter"/>
    <property type="match status" value="1"/>
</dbReference>
<evidence type="ECO:0000259" key="11">
    <source>
        <dbReference type="PROSITE" id="PS51371"/>
    </source>
</evidence>
<protein>
    <submittedName>
        <fullName evidence="13">HlyC/CorC family transporter</fullName>
    </submittedName>
</protein>
<dbReference type="SMART" id="SM01091">
    <property type="entry name" value="CorC_HlyC"/>
    <property type="match status" value="1"/>
</dbReference>
<reference evidence="13" key="1">
    <citation type="submission" date="2020-04" db="EMBL/GenBank/DDBJ databases">
        <title>A desert anoxygenic phototrophic bacterium fixes CO2 using RubisCO under aerobic conditions.</title>
        <authorList>
            <person name="Tang K."/>
        </authorList>
    </citation>
    <scope>NUCLEOTIDE SEQUENCE [LARGE SCALE GENOMIC DNA]</scope>
    <source>
        <strain evidence="13">MIMtkB3</strain>
    </source>
</reference>
<dbReference type="InterPro" id="IPR036318">
    <property type="entry name" value="FAD-bd_PCMH-like_sf"/>
</dbReference>
<gene>
    <name evidence="13" type="ORF">HHL28_13585</name>
</gene>
<evidence type="ECO:0000256" key="8">
    <source>
        <dbReference type="PROSITE-ProRule" id="PRU00703"/>
    </source>
</evidence>
<feature type="domain" description="CBS" evidence="11">
    <location>
        <begin position="282"/>
        <end position="338"/>
    </location>
</feature>
<dbReference type="InterPro" id="IPR005170">
    <property type="entry name" value="Transptr-assoc_dom"/>
</dbReference>
<dbReference type="Gene3D" id="3.30.465.10">
    <property type="match status" value="1"/>
</dbReference>
<keyword evidence="5 9" id="KW-1133">Transmembrane helix</keyword>
<keyword evidence="3 9" id="KW-0812">Transmembrane</keyword>
<feature type="domain" description="CBS" evidence="11">
    <location>
        <begin position="218"/>
        <end position="279"/>
    </location>
</feature>
<dbReference type="EMBL" id="CP051775">
    <property type="protein sequence ID" value="QJE73987.1"/>
    <property type="molecule type" value="Genomic_DNA"/>
</dbReference>
<dbReference type="Gene3D" id="3.10.580.10">
    <property type="entry name" value="CBS-domain"/>
    <property type="match status" value="1"/>
</dbReference>
<proteinExistence type="inferred from homology"/>
<evidence type="ECO:0000313" key="13">
    <source>
        <dbReference type="EMBL" id="QJE73987.1"/>
    </source>
</evidence>
<evidence type="ECO:0000256" key="10">
    <source>
        <dbReference type="SAM" id="Phobius"/>
    </source>
</evidence>
<keyword evidence="14" id="KW-1185">Reference proteome</keyword>
<evidence type="ECO:0000256" key="1">
    <source>
        <dbReference type="ARBA" id="ARBA00004141"/>
    </source>
</evidence>
<dbReference type="Pfam" id="PF00571">
    <property type="entry name" value="CBS"/>
    <property type="match status" value="2"/>
</dbReference>
<evidence type="ECO:0000256" key="4">
    <source>
        <dbReference type="ARBA" id="ARBA00022737"/>
    </source>
</evidence>
<dbReference type="SUPFAM" id="SSF56176">
    <property type="entry name" value="FAD-binding/transporter-associated domain-like"/>
    <property type="match status" value="1"/>
</dbReference>
<keyword evidence="7 9" id="KW-0472">Membrane</keyword>
<name>A0A858R9E6_9PROT</name>
<organism evidence="13 14">
    <name type="scientific">Aerophototrophica crusticola</name>
    <dbReference type="NCBI Taxonomy" id="1709002"/>
    <lineage>
        <taxon>Bacteria</taxon>
        <taxon>Pseudomonadati</taxon>
        <taxon>Pseudomonadota</taxon>
        <taxon>Alphaproteobacteria</taxon>
        <taxon>Rhodospirillales</taxon>
        <taxon>Rhodospirillaceae</taxon>
        <taxon>Aerophototrophica</taxon>
    </lineage>
</organism>
<feature type="transmembrane region" description="Helical" evidence="10">
    <location>
        <begin position="6"/>
        <end position="27"/>
    </location>
</feature>
<evidence type="ECO:0000256" key="2">
    <source>
        <dbReference type="ARBA" id="ARBA00006446"/>
    </source>
</evidence>
<dbReference type="AlphaFoldDB" id="A0A858R9E6"/>
<evidence type="ECO:0000256" key="5">
    <source>
        <dbReference type="ARBA" id="ARBA00022989"/>
    </source>
</evidence>
<comment type="subcellular location">
    <subcellularLocation>
        <location evidence="1">Membrane</location>
        <topology evidence="1">Multi-pass membrane protein</topology>
    </subcellularLocation>
</comment>
<evidence type="ECO:0000259" key="12">
    <source>
        <dbReference type="PROSITE" id="PS51846"/>
    </source>
</evidence>
<dbReference type="InterPro" id="IPR016169">
    <property type="entry name" value="FAD-bd_PCMH_sub2"/>
</dbReference>
<dbReference type="SUPFAM" id="SSF54631">
    <property type="entry name" value="CBS-domain pair"/>
    <property type="match status" value="1"/>
</dbReference>
<keyword evidence="4" id="KW-0677">Repeat</keyword>
<evidence type="ECO:0000256" key="6">
    <source>
        <dbReference type="ARBA" id="ARBA00023122"/>
    </source>
</evidence>
<dbReference type="Proteomes" id="UP000501891">
    <property type="component" value="Chromosome"/>
</dbReference>
<dbReference type="PANTHER" id="PTHR22777">
    <property type="entry name" value="HEMOLYSIN-RELATED"/>
    <property type="match status" value="1"/>
</dbReference>
<dbReference type="Pfam" id="PF01595">
    <property type="entry name" value="CNNM"/>
    <property type="match status" value="1"/>
</dbReference>
<feature type="transmembrane region" description="Helical" evidence="10">
    <location>
        <begin position="102"/>
        <end position="122"/>
    </location>
</feature>
<dbReference type="CDD" id="cd04590">
    <property type="entry name" value="CBS_pair_CorC_HlyC_assoc"/>
    <property type="match status" value="1"/>
</dbReference>
<evidence type="ECO:0000256" key="7">
    <source>
        <dbReference type="ARBA" id="ARBA00023136"/>
    </source>
</evidence>